<feature type="compositionally biased region" description="Basic and acidic residues" evidence="1">
    <location>
        <begin position="276"/>
        <end position="302"/>
    </location>
</feature>
<dbReference type="Gene3D" id="3.40.220.10">
    <property type="entry name" value="Leucine Aminopeptidase, subunit E, domain 1"/>
    <property type="match status" value="1"/>
</dbReference>
<protein>
    <recommendedName>
        <fullName evidence="2">Macro domain-containing protein</fullName>
    </recommendedName>
</protein>
<organism evidence="3 4">
    <name type="scientific">Polytolypa hystricis (strain UAMH7299)</name>
    <dbReference type="NCBI Taxonomy" id="1447883"/>
    <lineage>
        <taxon>Eukaryota</taxon>
        <taxon>Fungi</taxon>
        <taxon>Dikarya</taxon>
        <taxon>Ascomycota</taxon>
        <taxon>Pezizomycotina</taxon>
        <taxon>Eurotiomycetes</taxon>
        <taxon>Eurotiomycetidae</taxon>
        <taxon>Onygenales</taxon>
        <taxon>Onygenales incertae sedis</taxon>
        <taxon>Polytolypa</taxon>
    </lineage>
</organism>
<dbReference type="PANTHER" id="PTHR11106">
    <property type="entry name" value="GANGLIOSIDE INDUCED DIFFERENTIATION ASSOCIATED PROTEIN 2-RELATED"/>
    <property type="match status" value="1"/>
</dbReference>
<evidence type="ECO:0000313" key="4">
    <source>
        <dbReference type="Proteomes" id="UP000224634"/>
    </source>
</evidence>
<dbReference type="SUPFAM" id="SSF52949">
    <property type="entry name" value="Macro domain-like"/>
    <property type="match status" value="1"/>
</dbReference>
<feature type="compositionally biased region" description="Low complexity" evidence="1">
    <location>
        <begin position="236"/>
        <end position="248"/>
    </location>
</feature>
<keyword evidence="4" id="KW-1185">Reference proteome</keyword>
<dbReference type="OrthoDB" id="6077599at2759"/>
<dbReference type="PROSITE" id="PS51154">
    <property type="entry name" value="MACRO"/>
    <property type="match status" value="1"/>
</dbReference>
<dbReference type="InterPro" id="IPR043472">
    <property type="entry name" value="Macro_dom-like"/>
</dbReference>
<accession>A0A2B7YP71</accession>
<comment type="caution">
    <text evidence="3">The sequence shown here is derived from an EMBL/GenBank/DDBJ whole genome shotgun (WGS) entry which is preliminary data.</text>
</comment>
<dbReference type="CDD" id="cd02908">
    <property type="entry name" value="Macro_OAADPr_deacetylase"/>
    <property type="match status" value="1"/>
</dbReference>
<gene>
    <name evidence="3" type="ORF">AJ80_02879</name>
</gene>
<evidence type="ECO:0000313" key="3">
    <source>
        <dbReference type="EMBL" id="PGH23105.1"/>
    </source>
</evidence>
<feature type="region of interest" description="Disordered" evidence="1">
    <location>
        <begin position="214"/>
        <end position="343"/>
    </location>
</feature>
<name>A0A2B7YP71_POLH7</name>
<dbReference type="EMBL" id="PDNA01000029">
    <property type="protein sequence ID" value="PGH23105.1"/>
    <property type="molecule type" value="Genomic_DNA"/>
</dbReference>
<dbReference type="SMART" id="SM00506">
    <property type="entry name" value="A1pp"/>
    <property type="match status" value="1"/>
</dbReference>
<proteinExistence type="predicted"/>
<sequence>MASSIIPLTEVPTIALLYKLKHLIPAASPAVSTPSQPFNDTICHITCDITKLEVDCIVNAANSSLLGGGGVDGAIHRLAGPNLVRECRTLGGCATGDAKITDAYRLPCRKIVHTVGPVYWTEEERKPGQAEALLQSCYARSLEVAVSSGLRSIAFSSISTGIYGYPSMKAAEVALRTVRNFLGSNPQVLDRVIFCTFEKKDERAYQTLIPEYFPPTEQDLSQSSSKEQPTNPPEPEATSLSASETLAAKLPDPPTVDPATEGQPGTKKQKTGSDPAESRSASRDDERSEDGWERVERTEKPAGDSLDDDPVELHAPSAADVQSVVSSTADLEESASLEGKQRK</sequence>
<dbReference type="Pfam" id="PF01661">
    <property type="entry name" value="Macro"/>
    <property type="match status" value="1"/>
</dbReference>
<dbReference type="Proteomes" id="UP000224634">
    <property type="component" value="Unassembled WGS sequence"/>
</dbReference>
<dbReference type="PANTHER" id="PTHR11106:SF27">
    <property type="entry name" value="MACRO DOMAIN-CONTAINING PROTEIN"/>
    <property type="match status" value="1"/>
</dbReference>
<feature type="domain" description="Macro" evidence="2">
    <location>
        <begin position="29"/>
        <end position="213"/>
    </location>
</feature>
<evidence type="ECO:0000256" key="1">
    <source>
        <dbReference type="SAM" id="MobiDB-lite"/>
    </source>
</evidence>
<evidence type="ECO:0000259" key="2">
    <source>
        <dbReference type="PROSITE" id="PS51154"/>
    </source>
</evidence>
<dbReference type="STRING" id="1447883.A0A2B7YP71"/>
<dbReference type="AlphaFoldDB" id="A0A2B7YP71"/>
<dbReference type="InterPro" id="IPR002589">
    <property type="entry name" value="Macro_dom"/>
</dbReference>
<dbReference type="NCBIfam" id="NF001664">
    <property type="entry name" value="PRK00431.1-6"/>
    <property type="match status" value="1"/>
</dbReference>
<reference evidence="3 4" key="1">
    <citation type="submission" date="2017-10" db="EMBL/GenBank/DDBJ databases">
        <title>Comparative genomics in systemic dimorphic fungi from Ajellomycetaceae.</title>
        <authorList>
            <person name="Munoz J.F."/>
            <person name="Mcewen J.G."/>
            <person name="Clay O.K."/>
            <person name="Cuomo C.A."/>
        </authorList>
    </citation>
    <scope>NUCLEOTIDE SEQUENCE [LARGE SCALE GENOMIC DNA]</scope>
    <source>
        <strain evidence="3 4">UAMH7299</strain>
    </source>
</reference>
<feature type="compositionally biased region" description="Polar residues" evidence="1">
    <location>
        <begin position="218"/>
        <end position="229"/>
    </location>
</feature>